<sequence>MAKLSKCAQKAYTPHSFEKEKEREMVAESADNVSIEESSFDLNSDCPEAANARRAAAVARFRQISQGPLLAMAEVSKSQTDFFKMLDEKIENGPDYSESGENTRTASPSLDLNNKLRRLSLMSNGHKSSVSSIKFHSQGFLTSSPTRARTPQPATISPKHRLPPLQASPPPKEPGSRRSSPTHILGLALSSPLKSNHGSPRMFTSNKVFRAEELATRYD</sequence>
<evidence type="ECO:0000256" key="1">
    <source>
        <dbReference type="SAM" id="MobiDB-lite"/>
    </source>
</evidence>
<accession>A0A8S1BTH2</accession>
<comment type="caution">
    <text evidence="2">The sequence shown here is derived from an EMBL/GenBank/DDBJ whole genome shotgun (WGS) entry which is preliminary data.</text>
</comment>
<evidence type="ECO:0000313" key="3">
    <source>
        <dbReference type="Proteomes" id="UP000494165"/>
    </source>
</evidence>
<gene>
    <name evidence="2" type="ORF">CLODIP_2_CD14315</name>
</gene>
<dbReference type="InterPro" id="IPR027967">
    <property type="entry name" value="DUF4612"/>
</dbReference>
<dbReference type="AlphaFoldDB" id="A0A8S1BTH2"/>
<feature type="compositionally biased region" description="Polar residues" evidence="1">
    <location>
        <begin position="138"/>
        <end position="155"/>
    </location>
</feature>
<feature type="compositionally biased region" description="Polar residues" evidence="1">
    <location>
        <begin position="99"/>
        <end position="112"/>
    </location>
</feature>
<feature type="compositionally biased region" description="Basic and acidic residues" evidence="1">
    <location>
        <begin position="16"/>
        <end position="26"/>
    </location>
</feature>
<protein>
    <submittedName>
        <fullName evidence="2">Uncharacterized protein</fullName>
    </submittedName>
</protein>
<name>A0A8S1BTH2_9INSE</name>
<feature type="compositionally biased region" description="Polar residues" evidence="1">
    <location>
        <begin position="192"/>
        <end position="202"/>
    </location>
</feature>
<dbReference type="PANTHER" id="PTHR14974">
    <property type="entry name" value="SIMILAR TO RIKEN CDNA 1700025G04 GENE"/>
    <property type="match status" value="1"/>
</dbReference>
<dbReference type="EMBL" id="CADEPI010000009">
    <property type="protein sequence ID" value="CAB3362786.1"/>
    <property type="molecule type" value="Genomic_DNA"/>
</dbReference>
<reference evidence="2 3" key="1">
    <citation type="submission" date="2020-04" db="EMBL/GenBank/DDBJ databases">
        <authorList>
            <person name="Alioto T."/>
            <person name="Alioto T."/>
            <person name="Gomez Garrido J."/>
        </authorList>
    </citation>
    <scope>NUCLEOTIDE SEQUENCE [LARGE SCALE GENOMIC DNA]</scope>
</reference>
<dbReference type="Proteomes" id="UP000494165">
    <property type="component" value="Unassembled WGS sequence"/>
</dbReference>
<organism evidence="2 3">
    <name type="scientific">Cloeon dipterum</name>
    <dbReference type="NCBI Taxonomy" id="197152"/>
    <lineage>
        <taxon>Eukaryota</taxon>
        <taxon>Metazoa</taxon>
        <taxon>Ecdysozoa</taxon>
        <taxon>Arthropoda</taxon>
        <taxon>Hexapoda</taxon>
        <taxon>Insecta</taxon>
        <taxon>Pterygota</taxon>
        <taxon>Palaeoptera</taxon>
        <taxon>Ephemeroptera</taxon>
        <taxon>Pisciforma</taxon>
        <taxon>Baetidae</taxon>
        <taxon>Cloeon</taxon>
    </lineage>
</organism>
<feature type="region of interest" description="Disordered" evidence="1">
    <location>
        <begin position="138"/>
        <end position="202"/>
    </location>
</feature>
<feature type="region of interest" description="Disordered" evidence="1">
    <location>
        <begin position="1"/>
        <end position="42"/>
    </location>
</feature>
<evidence type="ECO:0000313" key="2">
    <source>
        <dbReference type="EMBL" id="CAB3362786.1"/>
    </source>
</evidence>
<feature type="region of interest" description="Disordered" evidence="1">
    <location>
        <begin position="91"/>
        <end position="113"/>
    </location>
</feature>
<dbReference type="PANTHER" id="PTHR14974:SF3">
    <property type="entry name" value="SIMILAR TO RIKEN CDNA 1700025G04 GENE"/>
    <property type="match status" value="1"/>
</dbReference>
<dbReference type="Pfam" id="PF15389">
    <property type="entry name" value="DUF4612"/>
    <property type="match status" value="1"/>
</dbReference>
<feature type="compositionally biased region" description="Polar residues" evidence="1">
    <location>
        <begin position="31"/>
        <end position="42"/>
    </location>
</feature>
<dbReference type="OrthoDB" id="5919401at2759"/>
<proteinExistence type="predicted"/>
<keyword evidence="3" id="KW-1185">Reference proteome</keyword>